<evidence type="ECO:0000313" key="3">
    <source>
        <dbReference type="Proteomes" id="UP000521943"/>
    </source>
</evidence>
<sequence>MRLSFFATVLPIALSLASLTAARGHDSGLFKFICFAAQSSNEARDYVDELATREILFELTTRELIDELSDRLERRAGGKTKNGPPKTVFVCKFCMQPWETLKPPGTRSEQDQ</sequence>
<dbReference type="EMBL" id="JACGCI010000063">
    <property type="protein sequence ID" value="KAF6749475.1"/>
    <property type="molecule type" value="Genomic_DNA"/>
</dbReference>
<reference evidence="2 3" key="1">
    <citation type="submission" date="2020-07" db="EMBL/GenBank/DDBJ databases">
        <title>Comparative genomics of pyrophilous fungi reveals a link between fire events and developmental genes.</title>
        <authorList>
            <consortium name="DOE Joint Genome Institute"/>
            <person name="Steindorff A.S."/>
            <person name="Carver A."/>
            <person name="Calhoun S."/>
            <person name="Stillman K."/>
            <person name="Liu H."/>
            <person name="Lipzen A."/>
            <person name="Pangilinan J."/>
            <person name="Labutti K."/>
            <person name="Bruns T.D."/>
            <person name="Grigoriev I.V."/>
        </authorList>
    </citation>
    <scope>NUCLEOTIDE SEQUENCE [LARGE SCALE GENOMIC DNA]</scope>
    <source>
        <strain evidence="2 3">CBS 144469</strain>
    </source>
</reference>
<organism evidence="2 3">
    <name type="scientific">Ephemerocybe angulata</name>
    <dbReference type="NCBI Taxonomy" id="980116"/>
    <lineage>
        <taxon>Eukaryota</taxon>
        <taxon>Fungi</taxon>
        <taxon>Dikarya</taxon>
        <taxon>Basidiomycota</taxon>
        <taxon>Agaricomycotina</taxon>
        <taxon>Agaricomycetes</taxon>
        <taxon>Agaricomycetidae</taxon>
        <taxon>Agaricales</taxon>
        <taxon>Agaricineae</taxon>
        <taxon>Psathyrellaceae</taxon>
        <taxon>Ephemerocybe</taxon>
    </lineage>
</organism>
<accession>A0A8H6HLZ1</accession>
<gene>
    <name evidence="2" type="ORF">DFP72DRAFT_1073300</name>
</gene>
<comment type="caution">
    <text evidence="2">The sequence shown here is derived from an EMBL/GenBank/DDBJ whole genome shotgun (WGS) entry which is preliminary data.</text>
</comment>
<feature type="chain" id="PRO_5034568659" evidence="1">
    <location>
        <begin position="23"/>
        <end position="112"/>
    </location>
</feature>
<evidence type="ECO:0000313" key="2">
    <source>
        <dbReference type="EMBL" id="KAF6749475.1"/>
    </source>
</evidence>
<keyword evidence="1" id="KW-0732">Signal</keyword>
<proteinExistence type="predicted"/>
<feature type="signal peptide" evidence="1">
    <location>
        <begin position="1"/>
        <end position="22"/>
    </location>
</feature>
<name>A0A8H6HLZ1_9AGAR</name>
<keyword evidence="3" id="KW-1185">Reference proteome</keyword>
<dbReference type="Proteomes" id="UP000521943">
    <property type="component" value="Unassembled WGS sequence"/>
</dbReference>
<evidence type="ECO:0000256" key="1">
    <source>
        <dbReference type="SAM" id="SignalP"/>
    </source>
</evidence>
<dbReference type="AlphaFoldDB" id="A0A8H6HLZ1"/>
<protein>
    <submittedName>
        <fullName evidence="2">Uncharacterized protein</fullName>
    </submittedName>
</protein>